<dbReference type="PROSITE" id="PS50297">
    <property type="entry name" value="ANK_REP_REGION"/>
    <property type="match status" value="2"/>
</dbReference>
<dbReference type="PANTHER" id="PTHR24127">
    <property type="entry name" value="ANKYRIN REPEAT AND EF-HAND DOMAIN-CONTAINING PROTEIN 1"/>
    <property type="match status" value="1"/>
</dbReference>
<sequence>MEKNSVNKAIRNAIKRGDINSVKELIGSNAEILHTMTPFGSWLHIAAKKGQMEIVEYLVHKGIDVNTKGDIFDASPLRVAAGEGHVEIVQYLIQSGAELDVSLAKRNPLFAAIYGGHKKVVGYLVNQGIDISIQYTSENIKKMDAYRYAKEFGQIEIAKYLKQKLNEKVQKRVLKD</sequence>
<dbReference type="PANTHER" id="PTHR24127:SF1">
    <property type="entry name" value="ANKYRIN REPEAT AND EF-HAND DOMAIN-CONTAINING PROTEIN 1"/>
    <property type="match status" value="1"/>
</dbReference>
<dbReference type="Pfam" id="PF12796">
    <property type="entry name" value="Ank_2"/>
    <property type="match status" value="1"/>
</dbReference>
<dbReference type="Pfam" id="PF00023">
    <property type="entry name" value="Ank"/>
    <property type="match status" value="1"/>
</dbReference>
<dbReference type="InterPro" id="IPR002110">
    <property type="entry name" value="Ankyrin_rpt"/>
</dbReference>
<dbReference type="KEGG" id="bmeg:BG04_5131"/>
<organism evidence="1 2">
    <name type="scientific">Priestia megaterium (strain ATCC 14581 / DSM 32 / CCUG 1817 / JCM 2506 / NBRC 15308 / NCIMB 9376 / NCTC 10342 / NRRL B-14308 / VKM B-512 / Ford 19)</name>
    <name type="common">Bacillus megaterium</name>
    <dbReference type="NCBI Taxonomy" id="1348623"/>
    <lineage>
        <taxon>Bacteria</taxon>
        <taxon>Bacillati</taxon>
        <taxon>Bacillota</taxon>
        <taxon>Bacilli</taxon>
        <taxon>Bacillales</taxon>
        <taxon>Bacillaceae</taxon>
        <taxon>Priestia</taxon>
    </lineage>
</organism>
<accession>A0A0B6AS26</accession>
<evidence type="ECO:0000313" key="2">
    <source>
        <dbReference type="Proteomes" id="UP000031829"/>
    </source>
</evidence>
<dbReference type="AlphaFoldDB" id="A0A0B6AS26"/>
<reference evidence="1 2" key="1">
    <citation type="journal article" date="2015" name="Genome Announc.">
        <title>Complete genome sequences for 35 biothreat assay-relevant bacillus species.</title>
        <authorList>
            <person name="Johnson S.L."/>
            <person name="Daligault H.E."/>
            <person name="Davenport K.W."/>
            <person name="Jaissle J."/>
            <person name="Frey K.G."/>
            <person name="Ladner J.T."/>
            <person name="Broomall S.M."/>
            <person name="Bishop-Lilly K.A."/>
            <person name="Bruce D.C."/>
            <person name="Gibbons H.S."/>
            <person name="Coyne S.R."/>
            <person name="Lo C.C."/>
            <person name="Meincke L."/>
            <person name="Munk A.C."/>
            <person name="Koroleva G.I."/>
            <person name="Rosenzweig C.N."/>
            <person name="Palacios G.F."/>
            <person name="Redden C.L."/>
            <person name="Minogue T.D."/>
            <person name="Chain P.S."/>
        </authorList>
    </citation>
    <scope>NUCLEOTIDE SEQUENCE [LARGE SCALE GENOMIC DNA]</scope>
    <source>
        <strain evidence="2">ATCC 14581 / DSM 32 / JCM 2506 / NBRC 15308 / NCIMB 9376 / NCTC 10342 / NRRL B-14308 / VKM B-512</strain>
    </source>
</reference>
<dbReference type="SMART" id="SM00248">
    <property type="entry name" value="ANK"/>
    <property type="match status" value="4"/>
</dbReference>
<name>A0A0B6AS26_PRIM2</name>
<gene>
    <name evidence="1" type="ORF">BG04_5131</name>
</gene>
<dbReference type="InterPro" id="IPR036770">
    <property type="entry name" value="Ankyrin_rpt-contain_sf"/>
</dbReference>
<protein>
    <submittedName>
        <fullName evidence="1">Ankyrin repeat family protein</fullName>
    </submittedName>
</protein>
<dbReference type="GeneID" id="93643093"/>
<dbReference type="HOGENOM" id="CLU_000134_39_0_9"/>
<dbReference type="RefSeq" id="WP_034651443.1">
    <property type="nucleotide sequence ID" value="NZ_BCVB01000010.1"/>
</dbReference>
<proteinExistence type="predicted"/>
<dbReference type="Gene3D" id="1.25.40.20">
    <property type="entry name" value="Ankyrin repeat-containing domain"/>
    <property type="match status" value="1"/>
</dbReference>
<dbReference type="Proteomes" id="UP000031829">
    <property type="component" value="Chromosome"/>
</dbReference>
<dbReference type="EMBL" id="CP009920">
    <property type="protein sequence ID" value="AJI22664.1"/>
    <property type="molecule type" value="Genomic_DNA"/>
</dbReference>
<dbReference type="SUPFAM" id="SSF48403">
    <property type="entry name" value="Ankyrin repeat"/>
    <property type="match status" value="1"/>
</dbReference>
<evidence type="ECO:0000313" key="1">
    <source>
        <dbReference type="EMBL" id="AJI22664.1"/>
    </source>
</evidence>
<dbReference type="InterPro" id="IPR052801">
    <property type="entry name" value="Ankyrin-EF-hand"/>
</dbReference>
<dbReference type="PROSITE" id="PS50088">
    <property type="entry name" value="ANK_REPEAT"/>
    <property type="match status" value="2"/>
</dbReference>